<evidence type="ECO:0000256" key="5">
    <source>
        <dbReference type="ARBA" id="ARBA00013433"/>
    </source>
</evidence>
<dbReference type="EMBL" id="JBEWZI010000001">
    <property type="protein sequence ID" value="MET7012587.1"/>
    <property type="molecule type" value="Genomic_DNA"/>
</dbReference>
<evidence type="ECO:0000256" key="1">
    <source>
        <dbReference type="ARBA" id="ARBA00002954"/>
    </source>
</evidence>
<comment type="subcellular location">
    <subcellularLocation>
        <location evidence="2">Periplasm</location>
    </subcellularLocation>
</comment>
<proteinExistence type="inferred from homology"/>
<evidence type="ECO:0000256" key="8">
    <source>
        <dbReference type="ARBA" id="ARBA00023295"/>
    </source>
</evidence>
<dbReference type="PANTHER" id="PTHR33308:SF9">
    <property type="entry name" value="PEPTIDOGLYCAN HYDROLASE FLGJ"/>
    <property type="match status" value="1"/>
</dbReference>
<comment type="similarity">
    <text evidence="3">In the N-terminal section; belongs to the FlgJ family.</text>
</comment>
<dbReference type="Gene3D" id="1.10.530.10">
    <property type="match status" value="1"/>
</dbReference>
<name>A0ABV2TF87_9RHOO</name>
<evidence type="ECO:0000256" key="4">
    <source>
        <dbReference type="ARBA" id="ARBA00007974"/>
    </source>
</evidence>
<evidence type="ECO:0000256" key="6">
    <source>
        <dbReference type="ARBA" id="ARBA00022764"/>
    </source>
</evidence>
<sequence>MQYAQINSLDPNSLSGLKLAAKTKSPESNKLVAQQFEAMFLQTVMKSMREATSSMASDDMFNSDSTRFYQGLHDQQLTAVMAQRGGVGLAKFIERQLDGSASLRPPTYDLKGPPAGTLEQAIAAPQAAAAPLGVPYSNNAQGFVEQVWPQAQQAASSLGVPAHFLVAQAALETGWGKSVITRADGSSSHNLFNIKAGKDWKGAVVEASTTEYENGQAVTRKARFRAYGSYAESFQDYASLVGQAPRYAAVRGQTDAEGFSRALQKGGYATDPAYADKLTRVINGNTLRQGMLASAR</sequence>
<evidence type="ECO:0000256" key="10">
    <source>
        <dbReference type="ARBA" id="ARBA00030835"/>
    </source>
</evidence>
<evidence type="ECO:0000256" key="2">
    <source>
        <dbReference type="ARBA" id="ARBA00004418"/>
    </source>
</evidence>
<dbReference type="PANTHER" id="PTHR33308">
    <property type="entry name" value="PEPTIDOGLYCAN HYDROLASE FLGJ"/>
    <property type="match status" value="1"/>
</dbReference>
<dbReference type="RefSeq" id="WP_354599052.1">
    <property type="nucleotide sequence ID" value="NZ_JBEWZI010000001.1"/>
</dbReference>
<feature type="domain" description="Mannosyl-glycoprotein endo-beta-N-acetylglucosamidase-like" evidence="11">
    <location>
        <begin position="133"/>
        <end position="294"/>
    </location>
</feature>
<evidence type="ECO:0000256" key="3">
    <source>
        <dbReference type="ARBA" id="ARBA00006880"/>
    </source>
</evidence>
<dbReference type="InterPro" id="IPR019301">
    <property type="entry name" value="Flagellar_prot_FlgJ_N"/>
</dbReference>
<keyword evidence="7 12" id="KW-0378">Hydrolase</keyword>
<dbReference type="Proteomes" id="UP001549691">
    <property type="component" value="Unassembled WGS sequence"/>
</dbReference>
<keyword evidence="9" id="KW-0961">Cell wall biogenesis/degradation</keyword>
<dbReference type="InterPro" id="IPR051056">
    <property type="entry name" value="Glycosyl_Hydrolase_73"/>
</dbReference>
<keyword evidence="13" id="KW-1185">Reference proteome</keyword>
<dbReference type="Pfam" id="PF10135">
    <property type="entry name" value="Rod-binding"/>
    <property type="match status" value="1"/>
</dbReference>
<keyword evidence="12" id="KW-0966">Cell projection</keyword>
<evidence type="ECO:0000259" key="11">
    <source>
        <dbReference type="SMART" id="SM00047"/>
    </source>
</evidence>
<evidence type="ECO:0000256" key="9">
    <source>
        <dbReference type="ARBA" id="ARBA00023316"/>
    </source>
</evidence>
<dbReference type="InterPro" id="IPR002901">
    <property type="entry name" value="MGlyc_endo_b_GlcNAc-like_dom"/>
</dbReference>
<keyword evidence="12" id="KW-0282">Flagellum</keyword>
<reference evidence="12 13" key="1">
    <citation type="submission" date="2024-07" db="EMBL/GenBank/DDBJ databases">
        <title>Uliginosibacterium flavum JJ3220;KACC:17644.</title>
        <authorList>
            <person name="Kim M.K."/>
        </authorList>
    </citation>
    <scope>NUCLEOTIDE SEQUENCE [LARGE SCALE GENOMIC DNA]</scope>
    <source>
        <strain evidence="12 13">KACC:17644</strain>
    </source>
</reference>
<keyword evidence="8" id="KW-0326">Glycosidase</keyword>
<organism evidence="12 13">
    <name type="scientific">Uliginosibacterium flavum</name>
    <dbReference type="NCBI Taxonomy" id="1396831"/>
    <lineage>
        <taxon>Bacteria</taxon>
        <taxon>Pseudomonadati</taxon>
        <taxon>Pseudomonadota</taxon>
        <taxon>Betaproteobacteria</taxon>
        <taxon>Rhodocyclales</taxon>
        <taxon>Zoogloeaceae</taxon>
        <taxon>Uliginosibacterium</taxon>
    </lineage>
</organism>
<dbReference type="Pfam" id="PF01832">
    <property type="entry name" value="Glucosaminidase"/>
    <property type="match status" value="1"/>
</dbReference>
<protein>
    <recommendedName>
        <fullName evidence="5">Peptidoglycan hydrolase FlgJ</fullName>
    </recommendedName>
    <alternativeName>
        <fullName evidence="10">Muramidase FlgJ</fullName>
    </alternativeName>
</protein>
<dbReference type="SMART" id="SM00047">
    <property type="entry name" value="LYZ2"/>
    <property type="match status" value="1"/>
</dbReference>
<dbReference type="GO" id="GO:0016787">
    <property type="term" value="F:hydrolase activity"/>
    <property type="evidence" value="ECO:0007669"/>
    <property type="project" value="UniProtKB-KW"/>
</dbReference>
<evidence type="ECO:0000313" key="13">
    <source>
        <dbReference type="Proteomes" id="UP001549691"/>
    </source>
</evidence>
<keyword evidence="6" id="KW-0574">Periplasm</keyword>
<evidence type="ECO:0000256" key="7">
    <source>
        <dbReference type="ARBA" id="ARBA00022801"/>
    </source>
</evidence>
<dbReference type="NCBIfam" id="TIGR02541">
    <property type="entry name" value="flagell_FlgJ"/>
    <property type="match status" value="1"/>
</dbReference>
<gene>
    <name evidence="12" type="primary">flgJ</name>
    <name evidence="12" type="ORF">ABXR19_00170</name>
</gene>
<dbReference type="Gene3D" id="2.10.70.40">
    <property type="entry name" value="peptidoglycan hydrolase"/>
    <property type="match status" value="1"/>
</dbReference>
<evidence type="ECO:0000313" key="12">
    <source>
        <dbReference type="EMBL" id="MET7012587.1"/>
    </source>
</evidence>
<dbReference type="InterPro" id="IPR013377">
    <property type="entry name" value="FlgJ"/>
</dbReference>
<comment type="similarity">
    <text evidence="4">In the C-terminal section; belongs to the glycosyl hydrolase 73 family.</text>
</comment>
<dbReference type="PRINTS" id="PR01002">
    <property type="entry name" value="FLGFLGJ"/>
</dbReference>
<comment type="function">
    <text evidence="1">Flagellum-specific muramidase which hydrolyzes the peptidoglycan layer to assemble the rod structure in the periplasmic space.</text>
</comment>
<keyword evidence="12" id="KW-0969">Cilium</keyword>
<comment type="caution">
    <text evidence="12">The sequence shown here is derived from an EMBL/GenBank/DDBJ whole genome shotgun (WGS) entry which is preliminary data.</text>
</comment>
<accession>A0ABV2TF87</accession>